<reference evidence="3" key="1">
    <citation type="submission" date="2022-07" db="EMBL/GenBank/DDBJ databases">
        <authorList>
            <person name="Macas J."/>
            <person name="Novak P."/>
            <person name="Neumann P."/>
        </authorList>
    </citation>
    <scope>NUCLEOTIDE SEQUENCE</scope>
</reference>
<dbReference type="GO" id="GO:0043130">
    <property type="term" value="F:ubiquitin binding"/>
    <property type="evidence" value="ECO:0007669"/>
    <property type="project" value="InterPro"/>
</dbReference>
<gene>
    <name evidence="3" type="ORF">CEPIT_LOCUS35690</name>
</gene>
<dbReference type="AlphaFoldDB" id="A0AAV0FMR8"/>
<dbReference type="PANTHER" id="PTHR15960:SF5">
    <property type="entry name" value="LD44032P"/>
    <property type="match status" value="1"/>
</dbReference>
<feature type="region of interest" description="Disordered" evidence="1">
    <location>
        <begin position="1"/>
        <end position="49"/>
    </location>
</feature>
<organism evidence="3 4">
    <name type="scientific">Cuscuta epithymum</name>
    <dbReference type="NCBI Taxonomy" id="186058"/>
    <lineage>
        <taxon>Eukaryota</taxon>
        <taxon>Viridiplantae</taxon>
        <taxon>Streptophyta</taxon>
        <taxon>Embryophyta</taxon>
        <taxon>Tracheophyta</taxon>
        <taxon>Spermatophyta</taxon>
        <taxon>Magnoliopsida</taxon>
        <taxon>eudicotyledons</taxon>
        <taxon>Gunneridae</taxon>
        <taxon>Pentapetalae</taxon>
        <taxon>asterids</taxon>
        <taxon>lamiids</taxon>
        <taxon>Solanales</taxon>
        <taxon>Convolvulaceae</taxon>
        <taxon>Cuscuteae</taxon>
        <taxon>Cuscuta</taxon>
        <taxon>Cuscuta subgen. Cuscuta</taxon>
    </lineage>
</organism>
<dbReference type="InterPro" id="IPR042575">
    <property type="entry name" value="UBAP1_C"/>
</dbReference>
<dbReference type="EMBL" id="CAMAPF010000997">
    <property type="protein sequence ID" value="CAH9136978.1"/>
    <property type="molecule type" value="Genomic_DNA"/>
</dbReference>
<accession>A0AAV0FMR8</accession>
<proteinExistence type="predicted"/>
<evidence type="ECO:0000313" key="3">
    <source>
        <dbReference type="EMBL" id="CAH9136978.1"/>
    </source>
</evidence>
<dbReference type="InterPro" id="IPR038870">
    <property type="entry name" value="UBAP1"/>
</dbReference>
<sequence length="230" mass="25289">MDYDYRSRAGAGYDSQLPMYGRSSSTATPPSHSHPMYAPPSQSHNTPASYPRFAQHLVNNLTGRNPSASFHHPSSLPSSNGVGIKVAIKPEYRITPPPQLSSQIRDIPRSSFQFDFDFEKKILAEAEKDTQNWSGLVGPESVLTQMPEQTSQGSSGDAIANKYIASGLNRDVVPLAIANFGDNPTKVREFEDHYNRLRDMGFSSNSVGEALLMFDNDTEKALAYLLNSTS</sequence>
<dbReference type="GO" id="GO:0043162">
    <property type="term" value="P:ubiquitin-dependent protein catabolic process via the multivesicular body sorting pathway"/>
    <property type="evidence" value="ECO:0007669"/>
    <property type="project" value="InterPro"/>
</dbReference>
<feature type="domain" description="UBA" evidence="2">
    <location>
        <begin position="188"/>
        <end position="228"/>
    </location>
</feature>
<dbReference type="GO" id="GO:0000813">
    <property type="term" value="C:ESCRT I complex"/>
    <property type="evidence" value="ECO:0007669"/>
    <property type="project" value="InterPro"/>
</dbReference>
<keyword evidence="4" id="KW-1185">Reference proteome</keyword>
<dbReference type="InterPro" id="IPR015940">
    <property type="entry name" value="UBA"/>
</dbReference>
<dbReference type="PROSITE" id="PS50030">
    <property type="entry name" value="UBA"/>
    <property type="match status" value="1"/>
</dbReference>
<evidence type="ECO:0000256" key="1">
    <source>
        <dbReference type="SAM" id="MobiDB-lite"/>
    </source>
</evidence>
<evidence type="ECO:0000313" key="4">
    <source>
        <dbReference type="Proteomes" id="UP001152523"/>
    </source>
</evidence>
<feature type="compositionally biased region" description="Low complexity" evidence="1">
    <location>
        <begin position="23"/>
        <end position="35"/>
    </location>
</feature>
<name>A0AAV0FMR8_9ASTE</name>
<dbReference type="Gene3D" id="1.20.120.1920">
    <property type="entry name" value="UBAP1 SOUBA domain"/>
    <property type="match status" value="1"/>
</dbReference>
<dbReference type="Proteomes" id="UP001152523">
    <property type="component" value="Unassembled WGS sequence"/>
</dbReference>
<evidence type="ECO:0000259" key="2">
    <source>
        <dbReference type="PROSITE" id="PS50030"/>
    </source>
</evidence>
<protein>
    <recommendedName>
        <fullName evidence="2">UBA domain-containing protein</fullName>
    </recommendedName>
</protein>
<dbReference type="SUPFAM" id="SSF46934">
    <property type="entry name" value="UBA-like"/>
    <property type="match status" value="1"/>
</dbReference>
<comment type="caution">
    <text evidence="3">The sequence shown here is derived from an EMBL/GenBank/DDBJ whole genome shotgun (WGS) entry which is preliminary data.</text>
</comment>
<dbReference type="CDD" id="cd14316">
    <property type="entry name" value="UBA2_UBAP1_like"/>
    <property type="match status" value="1"/>
</dbReference>
<dbReference type="InterPro" id="IPR009060">
    <property type="entry name" value="UBA-like_sf"/>
</dbReference>
<dbReference type="PANTHER" id="PTHR15960">
    <property type="entry name" value="LD44032P"/>
    <property type="match status" value="1"/>
</dbReference>